<feature type="region of interest" description="Disordered" evidence="1">
    <location>
        <begin position="1"/>
        <end position="91"/>
    </location>
</feature>
<name>A0A8K0L5E6_9PEZI</name>
<feature type="compositionally biased region" description="Basic and acidic residues" evidence="1">
    <location>
        <begin position="1"/>
        <end position="10"/>
    </location>
</feature>
<proteinExistence type="predicted"/>
<dbReference type="AlphaFoldDB" id="A0A8K0L5E6"/>
<sequence>MSRGPEKDAELDTDLEELDRKAKERKIQKQRAKQKEDEEKAEATRYAREARRMRERAERAEKALDGIQWTPLPQSSFEDPDEQSALPSPPAGLRALELQGYHVTRYKVSLATFEDKGAPRILPSSPASSSLHCL</sequence>
<keyword evidence="3" id="KW-1185">Reference proteome</keyword>
<evidence type="ECO:0000256" key="1">
    <source>
        <dbReference type="SAM" id="MobiDB-lite"/>
    </source>
</evidence>
<feature type="compositionally biased region" description="Basic and acidic residues" evidence="1">
    <location>
        <begin position="18"/>
        <end position="64"/>
    </location>
</feature>
<reference evidence="2" key="1">
    <citation type="submission" date="2021-07" db="EMBL/GenBank/DDBJ databases">
        <title>Elsinoe batatas strain:CRI-CJ2 Genome sequencing and assembly.</title>
        <authorList>
            <person name="Huang L."/>
        </authorList>
    </citation>
    <scope>NUCLEOTIDE SEQUENCE</scope>
    <source>
        <strain evidence="2">CRI-CJ2</strain>
    </source>
</reference>
<dbReference type="Proteomes" id="UP000809789">
    <property type="component" value="Unassembled WGS sequence"/>
</dbReference>
<comment type="caution">
    <text evidence="2">The sequence shown here is derived from an EMBL/GenBank/DDBJ whole genome shotgun (WGS) entry which is preliminary data.</text>
</comment>
<protein>
    <submittedName>
        <fullName evidence="2">Uncharacterized protein</fullName>
    </submittedName>
</protein>
<organism evidence="2 3">
    <name type="scientific">Elsinoe batatas</name>
    <dbReference type="NCBI Taxonomy" id="2601811"/>
    <lineage>
        <taxon>Eukaryota</taxon>
        <taxon>Fungi</taxon>
        <taxon>Dikarya</taxon>
        <taxon>Ascomycota</taxon>
        <taxon>Pezizomycotina</taxon>
        <taxon>Dothideomycetes</taxon>
        <taxon>Dothideomycetidae</taxon>
        <taxon>Myriangiales</taxon>
        <taxon>Elsinoaceae</taxon>
        <taxon>Elsinoe</taxon>
    </lineage>
</organism>
<evidence type="ECO:0000313" key="3">
    <source>
        <dbReference type="Proteomes" id="UP000809789"/>
    </source>
</evidence>
<gene>
    <name evidence="2" type="ORF">KVT40_002674</name>
</gene>
<evidence type="ECO:0000313" key="2">
    <source>
        <dbReference type="EMBL" id="KAG8628809.1"/>
    </source>
</evidence>
<dbReference type="EMBL" id="JAESVG020000003">
    <property type="protein sequence ID" value="KAG8628809.1"/>
    <property type="molecule type" value="Genomic_DNA"/>
</dbReference>
<accession>A0A8K0L5E6</accession>